<feature type="non-terminal residue" evidence="1">
    <location>
        <position position="1"/>
    </location>
</feature>
<dbReference type="Proteomes" id="UP000789366">
    <property type="component" value="Unassembled WGS sequence"/>
</dbReference>
<name>A0ACA9RD75_9GLOM</name>
<proteinExistence type="predicted"/>
<feature type="non-terminal residue" evidence="1">
    <location>
        <position position="87"/>
    </location>
</feature>
<evidence type="ECO:0000313" key="1">
    <source>
        <dbReference type="EMBL" id="CAG8788903.1"/>
    </source>
</evidence>
<accession>A0ACA9RD75</accession>
<protein>
    <submittedName>
        <fullName evidence="1">1807_t:CDS:1</fullName>
    </submittedName>
</protein>
<keyword evidence="2" id="KW-1185">Reference proteome</keyword>
<comment type="caution">
    <text evidence="1">The sequence shown here is derived from an EMBL/GenBank/DDBJ whole genome shotgun (WGS) entry which is preliminary data.</text>
</comment>
<sequence>LQTIEDNYKYVSNLPDEEVKNHLETAEKAARVKINNKEEDRKKALYNVICMNINRIRRPAEEFNQMQLWKQQVAIRNFLIESKFATE</sequence>
<reference evidence="1" key="1">
    <citation type="submission" date="2021-06" db="EMBL/GenBank/DDBJ databases">
        <authorList>
            <person name="Kallberg Y."/>
            <person name="Tangrot J."/>
            <person name="Rosling A."/>
        </authorList>
    </citation>
    <scope>NUCLEOTIDE SEQUENCE</scope>
    <source>
        <strain evidence="1">28 12/20/2015</strain>
    </source>
</reference>
<evidence type="ECO:0000313" key="2">
    <source>
        <dbReference type="Proteomes" id="UP000789366"/>
    </source>
</evidence>
<dbReference type="EMBL" id="CAJVPW010067151">
    <property type="protein sequence ID" value="CAG8788903.1"/>
    <property type="molecule type" value="Genomic_DNA"/>
</dbReference>
<gene>
    <name evidence="1" type="ORF">SPELUC_LOCUS17048</name>
</gene>
<organism evidence="1 2">
    <name type="scientific">Cetraspora pellucida</name>
    <dbReference type="NCBI Taxonomy" id="1433469"/>
    <lineage>
        <taxon>Eukaryota</taxon>
        <taxon>Fungi</taxon>
        <taxon>Fungi incertae sedis</taxon>
        <taxon>Mucoromycota</taxon>
        <taxon>Glomeromycotina</taxon>
        <taxon>Glomeromycetes</taxon>
        <taxon>Diversisporales</taxon>
        <taxon>Gigasporaceae</taxon>
        <taxon>Cetraspora</taxon>
    </lineage>
</organism>